<keyword evidence="2" id="KW-0732">Signal</keyword>
<feature type="domain" description="Transglycosylase SLT" evidence="3">
    <location>
        <begin position="51"/>
        <end position="145"/>
    </location>
</feature>
<evidence type="ECO:0000256" key="2">
    <source>
        <dbReference type="SAM" id="SignalP"/>
    </source>
</evidence>
<dbReference type="Proteomes" id="UP000739538">
    <property type="component" value="Unassembled WGS sequence"/>
</dbReference>
<reference evidence="4" key="2">
    <citation type="journal article" date="2021" name="Microbiome">
        <title>Successional dynamics and alternative stable states in a saline activated sludge microbial community over 9 years.</title>
        <authorList>
            <person name="Wang Y."/>
            <person name="Ye J."/>
            <person name="Ju F."/>
            <person name="Liu L."/>
            <person name="Boyd J.A."/>
            <person name="Deng Y."/>
            <person name="Parks D.H."/>
            <person name="Jiang X."/>
            <person name="Yin X."/>
            <person name="Woodcroft B.J."/>
            <person name="Tyson G.W."/>
            <person name="Hugenholtz P."/>
            <person name="Polz M.F."/>
            <person name="Zhang T."/>
        </authorList>
    </citation>
    <scope>NUCLEOTIDE SEQUENCE</scope>
    <source>
        <strain evidence="4">HKST-UBA02</strain>
    </source>
</reference>
<evidence type="ECO:0000259" key="3">
    <source>
        <dbReference type="Pfam" id="PF01464"/>
    </source>
</evidence>
<reference evidence="4" key="1">
    <citation type="submission" date="2020-04" db="EMBL/GenBank/DDBJ databases">
        <authorList>
            <person name="Zhang T."/>
        </authorList>
    </citation>
    <scope>NUCLEOTIDE SEQUENCE</scope>
    <source>
        <strain evidence="4">HKST-UBA02</strain>
    </source>
</reference>
<dbReference type="EMBL" id="JAGQHS010000101">
    <property type="protein sequence ID" value="MCA9757496.1"/>
    <property type="molecule type" value="Genomic_DNA"/>
</dbReference>
<dbReference type="InterPro" id="IPR023346">
    <property type="entry name" value="Lysozyme-like_dom_sf"/>
</dbReference>
<feature type="signal peptide" evidence="2">
    <location>
        <begin position="1"/>
        <end position="24"/>
    </location>
</feature>
<protein>
    <submittedName>
        <fullName evidence="4">Lytic transglycosylase domain-containing protein</fullName>
    </submittedName>
</protein>
<dbReference type="Gene3D" id="1.10.530.10">
    <property type="match status" value="1"/>
</dbReference>
<sequence>MRRDPAASAAAAAAFAASASKASASATGTSAVPLDTRRRGSVGSTDEIVSRTAREFALPESLLKAVVQVESGGNVRAVSPKGAQGLMQLMPGTARELGVSDPFDPEQNVRGGAAYLAKQIERFGDLPRALAAYNAGPGAVQRHGGVPPYRETQRYVSRVLGLAKELETN</sequence>
<gene>
    <name evidence="4" type="ORF">KDA27_16950</name>
</gene>
<evidence type="ECO:0000313" key="4">
    <source>
        <dbReference type="EMBL" id="MCA9757496.1"/>
    </source>
</evidence>
<dbReference type="AlphaFoldDB" id="A0A956NEM4"/>
<proteinExistence type="predicted"/>
<dbReference type="PANTHER" id="PTHR37423">
    <property type="entry name" value="SOLUBLE LYTIC MUREIN TRANSGLYCOSYLASE-RELATED"/>
    <property type="match status" value="1"/>
</dbReference>
<evidence type="ECO:0000313" key="5">
    <source>
        <dbReference type="Proteomes" id="UP000739538"/>
    </source>
</evidence>
<dbReference type="Pfam" id="PF01464">
    <property type="entry name" value="SLT"/>
    <property type="match status" value="1"/>
</dbReference>
<dbReference type="InterPro" id="IPR008258">
    <property type="entry name" value="Transglycosylase_SLT_dom_1"/>
</dbReference>
<dbReference type="PANTHER" id="PTHR37423:SF2">
    <property type="entry name" value="MEMBRANE-BOUND LYTIC MUREIN TRANSGLYCOSYLASE C"/>
    <property type="match status" value="1"/>
</dbReference>
<name>A0A956NEM4_UNCEI</name>
<dbReference type="SUPFAM" id="SSF53955">
    <property type="entry name" value="Lysozyme-like"/>
    <property type="match status" value="1"/>
</dbReference>
<organism evidence="4 5">
    <name type="scientific">Eiseniibacteriota bacterium</name>
    <dbReference type="NCBI Taxonomy" id="2212470"/>
    <lineage>
        <taxon>Bacteria</taxon>
        <taxon>Candidatus Eiseniibacteriota</taxon>
    </lineage>
</organism>
<comment type="caution">
    <text evidence="4">The sequence shown here is derived from an EMBL/GenBank/DDBJ whole genome shotgun (WGS) entry which is preliminary data.</text>
</comment>
<feature type="chain" id="PRO_5038051207" evidence="2">
    <location>
        <begin position="25"/>
        <end position="169"/>
    </location>
</feature>
<accession>A0A956NEM4</accession>
<evidence type="ECO:0000256" key="1">
    <source>
        <dbReference type="SAM" id="MobiDB-lite"/>
    </source>
</evidence>
<feature type="region of interest" description="Disordered" evidence="1">
    <location>
        <begin position="20"/>
        <end position="46"/>
    </location>
</feature>
<dbReference type="CDD" id="cd00254">
    <property type="entry name" value="LT-like"/>
    <property type="match status" value="1"/>
</dbReference>